<comment type="subcellular location">
    <subcellularLocation>
        <location evidence="5">Secreted</location>
    </subcellularLocation>
    <subcellularLocation>
        <location evidence="5">Bacterial flagellum</location>
    </subcellularLocation>
</comment>
<dbReference type="AlphaFoldDB" id="A3V271"/>
<evidence type="ECO:0000256" key="1">
    <source>
        <dbReference type="ARBA" id="ARBA00009764"/>
    </source>
</evidence>
<dbReference type="PANTHER" id="PTHR30288:SF0">
    <property type="entry name" value="FLAGELLAR HOOK-ASSOCIATED PROTEIN 2"/>
    <property type="match status" value="1"/>
</dbReference>
<keyword evidence="3 5" id="KW-0175">Coiled coil</keyword>
<dbReference type="eggNOG" id="COG1345">
    <property type="taxonomic scope" value="Bacteria"/>
</dbReference>
<dbReference type="GO" id="GO:0071973">
    <property type="term" value="P:bacterial-type flagellum-dependent cell motility"/>
    <property type="evidence" value="ECO:0007669"/>
    <property type="project" value="TreeGrafter"/>
</dbReference>
<dbReference type="InterPro" id="IPR003481">
    <property type="entry name" value="FliD_N"/>
</dbReference>
<dbReference type="RefSeq" id="WP_007206238.1">
    <property type="nucleotide sequence ID" value="NZ_CH672414.1"/>
</dbReference>
<sequence>MAEIKPDILSAVSRGGSGIEIKQLVTSLVAAETSGERSLNQRRLDSTSTTISAMGQLSQQVGTFKDGMAAVAQAASRQASSSTSAVTFEVSNAALASDVSASVSVQRLATEQILSFSFDASVTPTSAVNQGTVSLNTAAGDSASSFTIDSSNNTLSDLTEQLNAIDGVTASLLDTGTGYALIVKSKVGENNALDADSITAIKTALKMTSDADEGVTDATNNPLGAGSTLVAAQDALLLVDGVTVTRSENSFDDLFVGHKVTLNAVGTSTLASADSSTSVQERINSFLTIANELKSYLTQATQRGLNGAEPGPLAGDVAAQSVLSRMRNIATQPITGFGDEPIYLAQIGIQTERDGTLTLNAERFERAIAENPDIVDALFSTKYSSEDPNLEVTGLSFAPPKVGSYALVYDPSTSPATATLDGQALSVGTNDDGDVVLRATDGDAYGLQLTLGSNESLTTTVRYGQSMADQLESYGETLLGATGLIARRETELSDNLAGFETNLEDIETKAAALTERYNIRFGRMEAVITSMNKTGEYMQSLMDAWNADR</sequence>
<dbReference type="GO" id="GO:0007155">
    <property type="term" value="P:cell adhesion"/>
    <property type="evidence" value="ECO:0007669"/>
    <property type="project" value="InterPro"/>
</dbReference>
<keyword evidence="5" id="KW-0964">Secreted</keyword>
<dbReference type="EMBL" id="AAMS01000002">
    <property type="protein sequence ID" value="EAQ07452.1"/>
    <property type="molecule type" value="Genomic_DNA"/>
</dbReference>
<protein>
    <recommendedName>
        <fullName evidence="5">Flagellar hook-associated protein 2</fullName>
        <shortName evidence="5">HAP2</shortName>
    </recommendedName>
    <alternativeName>
        <fullName evidence="5">Flagellar cap protein</fullName>
    </alternativeName>
</protein>
<comment type="subunit">
    <text evidence="2 5">Homopentamer.</text>
</comment>
<keyword evidence="8" id="KW-0282">Flagellum</keyword>
<evidence type="ECO:0000256" key="2">
    <source>
        <dbReference type="ARBA" id="ARBA00011255"/>
    </source>
</evidence>
<evidence type="ECO:0000259" key="6">
    <source>
        <dbReference type="Pfam" id="PF02465"/>
    </source>
</evidence>
<keyword evidence="9" id="KW-1185">Reference proteome</keyword>
<dbReference type="STRING" id="314232.SKA53_11483"/>
<keyword evidence="8" id="KW-0966">Cell projection</keyword>
<dbReference type="GO" id="GO:0009424">
    <property type="term" value="C:bacterial-type flagellum hook"/>
    <property type="evidence" value="ECO:0007669"/>
    <property type="project" value="UniProtKB-UniRule"/>
</dbReference>
<dbReference type="OrthoDB" id="9812018at2"/>
<feature type="domain" description="Flagellar hook-associated protein 2 N-terminal" evidence="6">
    <location>
        <begin position="17"/>
        <end position="112"/>
    </location>
</feature>
<dbReference type="GO" id="GO:0009421">
    <property type="term" value="C:bacterial-type flagellum filament cap"/>
    <property type="evidence" value="ECO:0007669"/>
    <property type="project" value="InterPro"/>
</dbReference>
<dbReference type="InterPro" id="IPR040026">
    <property type="entry name" value="FliD"/>
</dbReference>
<organism evidence="8 9">
    <name type="scientific">Yoonia vestfoldensis SKA53</name>
    <dbReference type="NCBI Taxonomy" id="314232"/>
    <lineage>
        <taxon>Bacteria</taxon>
        <taxon>Pseudomonadati</taxon>
        <taxon>Pseudomonadota</taxon>
        <taxon>Alphaproteobacteria</taxon>
        <taxon>Rhodobacterales</taxon>
        <taxon>Paracoccaceae</taxon>
        <taxon>Yoonia</taxon>
    </lineage>
</organism>
<accession>A3V271</accession>
<comment type="similarity">
    <text evidence="1 5">Belongs to the FliD family.</text>
</comment>
<keyword evidence="8" id="KW-0969">Cilium</keyword>
<evidence type="ECO:0000259" key="7">
    <source>
        <dbReference type="Pfam" id="PF07195"/>
    </source>
</evidence>
<evidence type="ECO:0000313" key="8">
    <source>
        <dbReference type="EMBL" id="EAQ07452.1"/>
    </source>
</evidence>
<comment type="caution">
    <text evidence="8">The sequence shown here is derived from an EMBL/GenBank/DDBJ whole genome shotgun (WGS) entry which is preliminary data.</text>
</comment>
<comment type="function">
    <text evidence="5">Required for morphogenesis and for the elongation of the flagellar filament by facilitating polymerization of the flagellin monomers at the tip of growing filament. Forms a capping structure, which prevents flagellin subunits (transported through the central channel of the flagellum) from leaking out without polymerization at the distal end.</text>
</comment>
<evidence type="ECO:0000313" key="9">
    <source>
        <dbReference type="Proteomes" id="UP000004507"/>
    </source>
</evidence>
<evidence type="ECO:0000256" key="3">
    <source>
        <dbReference type="ARBA" id="ARBA00023054"/>
    </source>
</evidence>
<dbReference type="HOGENOM" id="CLU_015182_6_1_5"/>
<dbReference type="PANTHER" id="PTHR30288">
    <property type="entry name" value="FLAGELLAR CAP/ASSEMBLY PROTEIN FLID"/>
    <property type="match status" value="1"/>
</dbReference>
<dbReference type="InterPro" id="IPR010809">
    <property type="entry name" value="FliD_C"/>
</dbReference>
<dbReference type="Proteomes" id="UP000004507">
    <property type="component" value="Unassembled WGS sequence"/>
</dbReference>
<dbReference type="Pfam" id="PF07195">
    <property type="entry name" value="FliD_C"/>
    <property type="match status" value="1"/>
</dbReference>
<gene>
    <name evidence="8" type="ORF">SKA53_11483</name>
</gene>
<feature type="domain" description="Flagellar hook-associated protein 2 C-terminal" evidence="7">
    <location>
        <begin position="232"/>
        <end position="533"/>
    </location>
</feature>
<evidence type="ECO:0000256" key="5">
    <source>
        <dbReference type="RuleBase" id="RU362066"/>
    </source>
</evidence>
<dbReference type="Pfam" id="PF02465">
    <property type="entry name" value="FliD_N"/>
    <property type="match status" value="1"/>
</dbReference>
<name>A3V271_9RHOB</name>
<feature type="coiled-coil region" evidence="5">
    <location>
        <begin position="489"/>
        <end position="516"/>
    </location>
</feature>
<proteinExistence type="inferred from homology"/>
<evidence type="ECO:0000256" key="4">
    <source>
        <dbReference type="ARBA" id="ARBA00023143"/>
    </source>
</evidence>
<reference evidence="8 9" key="1">
    <citation type="submission" date="2006-01" db="EMBL/GenBank/DDBJ databases">
        <authorList>
            <person name="Hagstrom A."/>
            <person name="Ferriera S."/>
            <person name="Johnson J."/>
            <person name="Kravitz S."/>
            <person name="Halpern A."/>
            <person name="Remington K."/>
            <person name="Beeson K."/>
            <person name="Tran B."/>
            <person name="Rogers Y.-H."/>
            <person name="Friedman R."/>
            <person name="Venter J.C."/>
        </authorList>
    </citation>
    <scope>NUCLEOTIDE SEQUENCE [LARGE SCALE GENOMIC DNA]</scope>
    <source>
        <strain evidence="8 9">SKA53</strain>
    </source>
</reference>
<keyword evidence="4 5" id="KW-0975">Bacterial flagellum</keyword>
<dbReference type="GO" id="GO:0005576">
    <property type="term" value="C:extracellular region"/>
    <property type="evidence" value="ECO:0007669"/>
    <property type="project" value="UniProtKB-SubCell"/>
</dbReference>